<feature type="region of interest" description="Disordered" evidence="1">
    <location>
        <begin position="467"/>
        <end position="545"/>
    </location>
</feature>
<sequence length="545" mass="60791">MTPARGLVVLTLLWLTVTISGQGLVLSDSEDPENANLSFTTADYFRRTSLKAKRRMELSSSADSSDVQYNLTNCTREQNPYYVPVTQEDEPLRSFVRESDEWMHLFHSMGPYKNILSVRFVKEVLRRYGCRCADRYTLKFAGFLADVFTYQLVDSITDWAYLRLEAEEEEKAEMDPKYRRQSVKKEEIDDDDDDEEMNEEEKMENELSQRMRNLPRRRELDAAGPIDLDAANRTKLGHVDPEALQEMTSFSKRLFQSRKANQKEESSSLEISKGEGSEEGEADKAQEEGMQQDQREEESSSYIDQLVEANLPDLDYTPLLDTDPDVHVDGYYPVTKYLSDSFEEPEAVSAIGTEYQAEVLGSNAPNYPLGGAGAPGAGFPSQQSASPVPGAYSGSNQPYYAQPGYQIRRPGPVPGSPYNYGNQPQYATYPPRPMPPGVVPAAYPPQAYPPRVPAMAPYLQQAYRSMNAPPPPMYSQQQYPQTFPPMAQQARYGMPPSQPSQPPMMPGQRVVPLPPGPASGPGQSPQAGRPPGVPPGYGNYGNKPP</sequence>
<keyword evidence="2" id="KW-0732">Signal</keyword>
<feature type="signal peptide" evidence="2">
    <location>
        <begin position="1"/>
        <end position="21"/>
    </location>
</feature>
<dbReference type="HOGENOM" id="CLU_500089_0_0_1"/>
<feature type="compositionally biased region" description="Acidic residues" evidence="1">
    <location>
        <begin position="188"/>
        <end position="203"/>
    </location>
</feature>
<dbReference type="OMA" id="WVPIRLW"/>
<dbReference type="RefSeq" id="XP_005839182.1">
    <property type="nucleotide sequence ID" value="XM_005839125.1"/>
</dbReference>
<evidence type="ECO:0000313" key="5">
    <source>
        <dbReference type="Proteomes" id="UP000011087"/>
    </source>
</evidence>
<dbReference type="GeneID" id="17309061"/>
<accession>L1JUX9</accession>
<evidence type="ECO:0000256" key="1">
    <source>
        <dbReference type="SAM" id="MobiDB-lite"/>
    </source>
</evidence>
<feature type="compositionally biased region" description="Low complexity" evidence="1">
    <location>
        <begin position="520"/>
        <end position="545"/>
    </location>
</feature>
<name>L1JUX9_GUITC</name>
<dbReference type="PaxDb" id="55529-EKX52202"/>
<reference evidence="4" key="3">
    <citation type="submission" date="2015-06" db="UniProtKB">
        <authorList>
            <consortium name="EnsemblProtists"/>
        </authorList>
    </citation>
    <scope>IDENTIFICATION</scope>
</reference>
<evidence type="ECO:0000256" key="2">
    <source>
        <dbReference type="SAM" id="SignalP"/>
    </source>
</evidence>
<feature type="region of interest" description="Disordered" evidence="1">
    <location>
        <begin position="171"/>
        <end position="226"/>
    </location>
</feature>
<dbReference type="EnsemblProtists" id="EKX52202">
    <property type="protein sequence ID" value="EKX52202"/>
    <property type="gene ID" value="GUITHDRAFT_133918"/>
</dbReference>
<reference evidence="3 5" key="1">
    <citation type="journal article" date="2012" name="Nature">
        <title>Algal genomes reveal evolutionary mosaicism and the fate of nucleomorphs.</title>
        <authorList>
            <consortium name="DOE Joint Genome Institute"/>
            <person name="Curtis B.A."/>
            <person name="Tanifuji G."/>
            <person name="Burki F."/>
            <person name="Gruber A."/>
            <person name="Irimia M."/>
            <person name="Maruyama S."/>
            <person name="Arias M.C."/>
            <person name="Ball S.G."/>
            <person name="Gile G.H."/>
            <person name="Hirakawa Y."/>
            <person name="Hopkins J.F."/>
            <person name="Kuo A."/>
            <person name="Rensing S.A."/>
            <person name="Schmutz J."/>
            <person name="Symeonidi A."/>
            <person name="Elias M."/>
            <person name="Eveleigh R.J."/>
            <person name="Herman E.K."/>
            <person name="Klute M.J."/>
            <person name="Nakayama T."/>
            <person name="Obornik M."/>
            <person name="Reyes-Prieto A."/>
            <person name="Armbrust E.V."/>
            <person name="Aves S.J."/>
            <person name="Beiko R.G."/>
            <person name="Coutinho P."/>
            <person name="Dacks J.B."/>
            <person name="Durnford D.G."/>
            <person name="Fast N.M."/>
            <person name="Green B.R."/>
            <person name="Grisdale C.J."/>
            <person name="Hempel F."/>
            <person name="Henrissat B."/>
            <person name="Hoppner M.P."/>
            <person name="Ishida K."/>
            <person name="Kim E."/>
            <person name="Koreny L."/>
            <person name="Kroth P.G."/>
            <person name="Liu Y."/>
            <person name="Malik S.B."/>
            <person name="Maier U.G."/>
            <person name="McRose D."/>
            <person name="Mock T."/>
            <person name="Neilson J.A."/>
            <person name="Onodera N.T."/>
            <person name="Poole A.M."/>
            <person name="Pritham E.J."/>
            <person name="Richards T.A."/>
            <person name="Rocap G."/>
            <person name="Roy S.W."/>
            <person name="Sarai C."/>
            <person name="Schaack S."/>
            <person name="Shirato S."/>
            <person name="Slamovits C.H."/>
            <person name="Spencer D.F."/>
            <person name="Suzuki S."/>
            <person name="Worden A.Z."/>
            <person name="Zauner S."/>
            <person name="Barry K."/>
            <person name="Bell C."/>
            <person name="Bharti A.K."/>
            <person name="Crow J.A."/>
            <person name="Grimwood J."/>
            <person name="Kramer R."/>
            <person name="Lindquist E."/>
            <person name="Lucas S."/>
            <person name="Salamov A."/>
            <person name="McFadden G.I."/>
            <person name="Lane C.E."/>
            <person name="Keeling P.J."/>
            <person name="Gray M.W."/>
            <person name="Grigoriev I.V."/>
            <person name="Archibald J.M."/>
        </authorList>
    </citation>
    <scope>NUCLEOTIDE SEQUENCE</scope>
    <source>
        <strain evidence="3 5">CCMP2712</strain>
    </source>
</reference>
<keyword evidence="5" id="KW-1185">Reference proteome</keyword>
<feature type="region of interest" description="Disordered" evidence="1">
    <location>
        <begin position="374"/>
        <end position="396"/>
    </location>
</feature>
<feature type="compositionally biased region" description="Basic and acidic residues" evidence="1">
    <location>
        <begin position="173"/>
        <end position="187"/>
    </location>
</feature>
<feature type="compositionally biased region" description="Basic and acidic residues" evidence="1">
    <location>
        <begin position="261"/>
        <end position="298"/>
    </location>
</feature>
<dbReference type="KEGG" id="gtt:GUITHDRAFT_133918"/>
<gene>
    <name evidence="3" type="ORF">GUITHDRAFT_133918</name>
</gene>
<evidence type="ECO:0000313" key="3">
    <source>
        <dbReference type="EMBL" id="EKX52202.1"/>
    </source>
</evidence>
<dbReference type="Proteomes" id="UP000011087">
    <property type="component" value="Unassembled WGS sequence"/>
</dbReference>
<feature type="chain" id="PRO_5008771794" evidence="2">
    <location>
        <begin position="22"/>
        <end position="545"/>
    </location>
</feature>
<organism evidence="3">
    <name type="scientific">Guillardia theta (strain CCMP2712)</name>
    <name type="common">Cryptophyte</name>
    <dbReference type="NCBI Taxonomy" id="905079"/>
    <lineage>
        <taxon>Eukaryota</taxon>
        <taxon>Cryptophyceae</taxon>
        <taxon>Pyrenomonadales</taxon>
        <taxon>Geminigeraceae</taxon>
        <taxon>Guillardia</taxon>
    </lineage>
</organism>
<dbReference type="EMBL" id="JH992973">
    <property type="protein sequence ID" value="EKX52202.1"/>
    <property type="molecule type" value="Genomic_DNA"/>
</dbReference>
<feature type="compositionally biased region" description="Pro residues" evidence="1">
    <location>
        <begin position="496"/>
        <end position="505"/>
    </location>
</feature>
<feature type="region of interest" description="Disordered" evidence="1">
    <location>
        <begin position="256"/>
        <end position="308"/>
    </location>
</feature>
<dbReference type="AlphaFoldDB" id="L1JUX9"/>
<protein>
    <submittedName>
        <fullName evidence="3 4">Uncharacterized protein</fullName>
    </submittedName>
</protein>
<proteinExistence type="predicted"/>
<reference evidence="5" key="2">
    <citation type="submission" date="2012-11" db="EMBL/GenBank/DDBJ databases">
        <authorList>
            <person name="Kuo A."/>
            <person name="Curtis B.A."/>
            <person name="Tanifuji G."/>
            <person name="Burki F."/>
            <person name="Gruber A."/>
            <person name="Irimia M."/>
            <person name="Maruyama S."/>
            <person name="Arias M.C."/>
            <person name="Ball S.G."/>
            <person name="Gile G.H."/>
            <person name="Hirakawa Y."/>
            <person name="Hopkins J.F."/>
            <person name="Rensing S.A."/>
            <person name="Schmutz J."/>
            <person name="Symeonidi A."/>
            <person name="Elias M."/>
            <person name="Eveleigh R.J."/>
            <person name="Herman E.K."/>
            <person name="Klute M.J."/>
            <person name="Nakayama T."/>
            <person name="Obornik M."/>
            <person name="Reyes-Prieto A."/>
            <person name="Armbrust E.V."/>
            <person name="Aves S.J."/>
            <person name="Beiko R.G."/>
            <person name="Coutinho P."/>
            <person name="Dacks J.B."/>
            <person name="Durnford D.G."/>
            <person name="Fast N.M."/>
            <person name="Green B.R."/>
            <person name="Grisdale C."/>
            <person name="Hempe F."/>
            <person name="Henrissat B."/>
            <person name="Hoppner M.P."/>
            <person name="Ishida K.-I."/>
            <person name="Kim E."/>
            <person name="Koreny L."/>
            <person name="Kroth P.G."/>
            <person name="Liu Y."/>
            <person name="Malik S.-B."/>
            <person name="Maier U.G."/>
            <person name="McRose D."/>
            <person name="Mock T."/>
            <person name="Neilson J.A."/>
            <person name="Onodera N.T."/>
            <person name="Poole A.M."/>
            <person name="Pritham E.J."/>
            <person name="Richards T.A."/>
            <person name="Rocap G."/>
            <person name="Roy S.W."/>
            <person name="Sarai C."/>
            <person name="Schaack S."/>
            <person name="Shirato S."/>
            <person name="Slamovits C.H."/>
            <person name="Spencer D.F."/>
            <person name="Suzuki S."/>
            <person name="Worden A.Z."/>
            <person name="Zauner S."/>
            <person name="Barry K."/>
            <person name="Bell C."/>
            <person name="Bharti A.K."/>
            <person name="Crow J.A."/>
            <person name="Grimwood J."/>
            <person name="Kramer R."/>
            <person name="Lindquist E."/>
            <person name="Lucas S."/>
            <person name="Salamov A."/>
            <person name="McFadden G.I."/>
            <person name="Lane C.E."/>
            <person name="Keeling P.J."/>
            <person name="Gray M.W."/>
            <person name="Grigoriev I.V."/>
            <person name="Archibald J.M."/>
        </authorList>
    </citation>
    <scope>NUCLEOTIDE SEQUENCE</scope>
    <source>
        <strain evidence="5">CCMP2712</strain>
    </source>
</reference>
<evidence type="ECO:0000313" key="4">
    <source>
        <dbReference type="EnsemblProtists" id="EKX52202"/>
    </source>
</evidence>